<dbReference type="AlphaFoldDB" id="A0A5B8LNS4"/>
<dbReference type="Pfam" id="PF02586">
    <property type="entry name" value="SRAP"/>
    <property type="match status" value="1"/>
</dbReference>
<dbReference type="GO" id="GO:0106300">
    <property type="term" value="P:protein-DNA covalent cross-linking repair"/>
    <property type="evidence" value="ECO:0007669"/>
    <property type="project" value="InterPro"/>
</dbReference>
<dbReference type="SUPFAM" id="SSF143081">
    <property type="entry name" value="BB1717-like"/>
    <property type="match status" value="1"/>
</dbReference>
<dbReference type="Proteomes" id="UP000315673">
    <property type="component" value="Chromosome"/>
</dbReference>
<dbReference type="GO" id="GO:0003697">
    <property type="term" value="F:single-stranded DNA binding"/>
    <property type="evidence" value="ECO:0007669"/>
    <property type="project" value="InterPro"/>
</dbReference>
<dbReference type="Gene3D" id="3.90.1680.10">
    <property type="entry name" value="SOS response associated peptidase-like"/>
    <property type="match status" value="1"/>
</dbReference>
<dbReference type="InterPro" id="IPR003738">
    <property type="entry name" value="SRAP"/>
</dbReference>
<reference evidence="1 2" key="1">
    <citation type="submission" date="2019-07" db="EMBL/GenBank/DDBJ databases">
        <title>Full genome sequence of Sphingomonas sp. 4R-6-7(HKS19).</title>
        <authorList>
            <person name="Im W.-T."/>
        </authorList>
    </citation>
    <scope>NUCLEOTIDE SEQUENCE [LARGE SCALE GENOMIC DNA]</scope>
    <source>
        <strain evidence="1 2">HKS19</strain>
    </source>
</reference>
<name>A0A5B8LNS4_9SPHN</name>
<gene>
    <name evidence="1" type="ORF">FPZ24_04430</name>
</gene>
<organism evidence="1 2">
    <name type="scientific">Sphingomonas panacisoli</name>
    <dbReference type="NCBI Taxonomy" id="1813879"/>
    <lineage>
        <taxon>Bacteria</taxon>
        <taxon>Pseudomonadati</taxon>
        <taxon>Pseudomonadota</taxon>
        <taxon>Alphaproteobacteria</taxon>
        <taxon>Sphingomonadales</taxon>
        <taxon>Sphingomonadaceae</taxon>
        <taxon>Sphingomonas</taxon>
    </lineage>
</organism>
<evidence type="ECO:0000313" key="2">
    <source>
        <dbReference type="Proteomes" id="UP000315673"/>
    </source>
</evidence>
<dbReference type="EMBL" id="CP042306">
    <property type="protein sequence ID" value="QDZ09042.1"/>
    <property type="molecule type" value="Genomic_DNA"/>
</dbReference>
<evidence type="ECO:0000313" key="1">
    <source>
        <dbReference type="EMBL" id="QDZ09042.1"/>
    </source>
</evidence>
<protein>
    <submittedName>
        <fullName evidence="1">SOS response-associated peptidase</fullName>
    </submittedName>
</protein>
<sequence>MANRTTHADRIGEPGAVVRYGRDGTLEMVNLIWGLEPAWPEERPFEVVRSEGRAFPGNRCVVPASLFFHNRRRRRYRFSRVDDDHFYLAGIWRPATPRWPSAYAVLSVDAGEDVRPYADRQMVVLPRGMQMDWLDHRVPETDILRALPAHTFRAELWDDGDVPSQAELAL</sequence>
<dbReference type="KEGG" id="spai:FPZ24_04430"/>
<proteinExistence type="predicted"/>
<keyword evidence="2" id="KW-1185">Reference proteome</keyword>
<accession>A0A5B8LNS4</accession>
<dbReference type="OrthoDB" id="9782620at2"/>
<dbReference type="InterPro" id="IPR036590">
    <property type="entry name" value="SRAP-like"/>
</dbReference>